<dbReference type="Pfam" id="PF05488">
    <property type="entry name" value="PAAR_motif"/>
    <property type="match status" value="1"/>
</dbReference>
<comment type="caution">
    <text evidence="1">The sequence shown here is derived from an EMBL/GenBank/DDBJ whole genome shotgun (WGS) entry which is preliminary data.</text>
</comment>
<keyword evidence="2" id="KW-1185">Reference proteome</keyword>
<organism evidence="1 2">
    <name type="scientific">Caldimonas mangrovi</name>
    <dbReference type="NCBI Taxonomy" id="2944811"/>
    <lineage>
        <taxon>Bacteria</taxon>
        <taxon>Pseudomonadati</taxon>
        <taxon>Pseudomonadota</taxon>
        <taxon>Betaproteobacteria</taxon>
        <taxon>Burkholderiales</taxon>
        <taxon>Sphaerotilaceae</taxon>
        <taxon>Caldimonas</taxon>
    </lineage>
</organism>
<reference evidence="1" key="1">
    <citation type="submission" date="2022-05" db="EMBL/GenBank/DDBJ databases">
        <title>Schlegelella sp. nov., isolated from mangrove soil.</title>
        <authorList>
            <person name="Liu Y."/>
            <person name="Ge X."/>
            <person name="Liu W."/>
        </authorList>
    </citation>
    <scope>NUCLEOTIDE SEQUENCE</scope>
    <source>
        <strain evidence="1">S2-27</strain>
    </source>
</reference>
<gene>
    <name evidence="1" type="ORF">M8A51_13220</name>
</gene>
<protein>
    <submittedName>
        <fullName evidence="1">PAAR domain-containing protein</fullName>
    </submittedName>
</protein>
<dbReference type="InterPro" id="IPR008727">
    <property type="entry name" value="PAAR_motif"/>
</dbReference>
<proteinExistence type="predicted"/>
<dbReference type="Gene3D" id="2.60.200.60">
    <property type="match status" value="1"/>
</dbReference>
<sequence length="93" mass="9065">MPQSAAMQFSLTTHPGLVTAGCPTVLINTLPAARLGDPHTCLMPPTAGPHPPNTIAKGSATVLIGGQPAARVGDLTGCGATIASGSPNVIIGG</sequence>
<evidence type="ECO:0000313" key="2">
    <source>
        <dbReference type="Proteomes" id="UP001165541"/>
    </source>
</evidence>
<dbReference type="RefSeq" id="WP_251778943.1">
    <property type="nucleotide sequence ID" value="NZ_JAMKFE010000007.1"/>
</dbReference>
<accession>A0ABT0YQ05</accession>
<dbReference type="Proteomes" id="UP001165541">
    <property type="component" value="Unassembled WGS sequence"/>
</dbReference>
<evidence type="ECO:0000313" key="1">
    <source>
        <dbReference type="EMBL" id="MCM5680489.1"/>
    </source>
</evidence>
<dbReference type="EMBL" id="JAMKFE010000007">
    <property type="protein sequence ID" value="MCM5680489.1"/>
    <property type="molecule type" value="Genomic_DNA"/>
</dbReference>
<name>A0ABT0YQ05_9BURK</name>